<evidence type="ECO:0000256" key="5">
    <source>
        <dbReference type="ARBA" id="ARBA00022840"/>
    </source>
</evidence>
<evidence type="ECO:0000256" key="2">
    <source>
        <dbReference type="ARBA" id="ARBA00022448"/>
    </source>
</evidence>
<dbReference type="EMBL" id="JBHSJF010000005">
    <property type="protein sequence ID" value="MFC5067602.1"/>
    <property type="molecule type" value="Genomic_DNA"/>
</dbReference>
<comment type="caution">
    <text evidence="8">The sequence shown here is derived from an EMBL/GenBank/DDBJ whole genome shotgun (WGS) entry which is preliminary data.</text>
</comment>
<accession>A0ABV9Z1E6</accession>
<feature type="domain" description="ABC transporter" evidence="7">
    <location>
        <begin position="3"/>
        <end position="233"/>
    </location>
</feature>
<dbReference type="InterPro" id="IPR015853">
    <property type="entry name" value="ABC_transpr_FbpC"/>
</dbReference>
<protein>
    <submittedName>
        <fullName evidence="8">ABC transporter ATP-binding protein</fullName>
    </submittedName>
</protein>
<dbReference type="SUPFAM" id="SSF52540">
    <property type="entry name" value="P-loop containing nucleoside triphosphate hydrolases"/>
    <property type="match status" value="1"/>
</dbReference>
<evidence type="ECO:0000313" key="8">
    <source>
        <dbReference type="EMBL" id="MFC5067602.1"/>
    </source>
</evidence>
<dbReference type="Gene3D" id="2.40.50.140">
    <property type="entry name" value="Nucleic acid-binding proteins"/>
    <property type="match status" value="1"/>
</dbReference>
<dbReference type="InterPro" id="IPR013611">
    <property type="entry name" value="Transp-assoc_OB_typ2"/>
</dbReference>
<dbReference type="InterPro" id="IPR003593">
    <property type="entry name" value="AAA+_ATPase"/>
</dbReference>
<evidence type="ECO:0000256" key="3">
    <source>
        <dbReference type="ARBA" id="ARBA00022475"/>
    </source>
</evidence>
<dbReference type="Gene3D" id="2.40.50.100">
    <property type="match status" value="1"/>
</dbReference>
<dbReference type="InterPro" id="IPR008995">
    <property type="entry name" value="Mo/tungstate-bd_C_term_dom"/>
</dbReference>
<reference evidence="9" key="1">
    <citation type="journal article" date="2019" name="Int. J. Syst. Evol. Microbiol.">
        <title>The Global Catalogue of Microorganisms (GCM) 10K type strain sequencing project: providing services to taxonomists for standard genome sequencing and annotation.</title>
        <authorList>
            <consortium name="The Broad Institute Genomics Platform"/>
            <consortium name="The Broad Institute Genome Sequencing Center for Infectious Disease"/>
            <person name="Wu L."/>
            <person name="Ma J."/>
        </authorList>
    </citation>
    <scope>NUCLEOTIDE SEQUENCE [LARGE SCALE GENOMIC DNA]</scope>
    <source>
        <strain evidence="9">CGMCC 1.16444</strain>
    </source>
</reference>
<dbReference type="RefSeq" id="WP_114958378.1">
    <property type="nucleotide sequence ID" value="NZ_JBHSJF010000005.1"/>
</dbReference>
<gene>
    <name evidence="8" type="ORF">ACFPFW_06185</name>
</gene>
<dbReference type="InterPro" id="IPR047641">
    <property type="entry name" value="ABC_transpr_MalK/UgpC-like"/>
</dbReference>
<keyword evidence="6" id="KW-0472">Membrane</keyword>
<evidence type="ECO:0000256" key="1">
    <source>
        <dbReference type="ARBA" id="ARBA00005417"/>
    </source>
</evidence>
<dbReference type="InterPro" id="IPR003439">
    <property type="entry name" value="ABC_transporter-like_ATP-bd"/>
</dbReference>
<evidence type="ECO:0000256" key="4">
    <source>
        <dbReference type="ARBA" id="ARBA00022741"/>
    </source>
</evidence>
<dbReference type="PANTHER" id="PTHR43875">
    <property type="entry name" value="MALTODEXTRIN IMPORT ATP-BINDING PROTEIN MSMX"/>
    <property type="match status" value="1"/>
</dbReference>
<keyword evidence="5 8" id="KW-0067">ATP-binding</keyword>
<evidence type="ECO:0000313" key="9">
    <source>
        <dbReference type="Proteomes" id="UP001595796"/>
    </source>
</evidence>
<name>A0ABV9Z1E6_9HYPH</name>
<dbReference type="CDD" id="cd03259">
    <property type="entry name" value="ABC_Carb_Solutes_like"/>
    <property type="match status" value="1"/>
</dbReference>
<dbReference type="InterPro" id="IPR012340">
    <property type="entry name" value="NA-bd_OB-fold"/>
</dbReference>
<dbReference type="SUPFAM" id="SSF50331">
    <property type="entry name" value="MOP-like"/>
    <property type="match status" value="1"/>
</dbReference>
<sequence>MSLTLENVSKIAGRATHIADVSLRLESGSLNVLLGPTLSGKTTLMRIMAGLEPPSRGRVLFDGIDVTGVPVRARNVAMVYQQFINYPTLTVYENIASPLRVSGAPKDEIDRRVEEAAHLLRLEPMLGRTPLELSGGQQQRTALARALVKRAPLVLLDEPLANLDYKLREELREELPKIFAASGAILVYATTEPSEALLLGGNTATLDRGRVTQFGPTIEVYRRPADRITAEVFSDPPMNFVSAEIRGGVARLAGDVSLPASGPLADLPDGPVTLGFRPNHLHLARAEGDTIAMRGMVSVVEITGSESFVHVRQDGAEWIALAHGVHELAPGAPIDVYLDPRKLFVFDADGRLVAAPDRAAAA</sequence>
<comment type="similarity">
    <text evidence="1">Belongs to the ABC transporter superfamily.</text>
</comment>
<evidence type="ECO:0000259" key="7">
    <source>
        <dbReference type="PROSITE" id="PS50893"/>
    </source>
</evidence>
<evidence type="ECO:0000256" key="6">
    <source>
        <dbReference type="ARBA" id="ARBA00023136"/>
    </source>
</evidence>
<dbReference type="PROSITE" id="PS50893">
    <property type="entry name" value="ABC_TRANSPORTER_2"/>
    <property type="match status" value="1"/>
</dbReference>
<dbReference type="Pfam" id="PF00005">
    <property type="entry name" value="ABC_tran"/>
    <property type="match status" value="1"/>
</dbReference>
<dbReference type="Pfam" id="PF08402">
    <property type="entry name" value="TOBE_2"/>
    <property type="match status" value="1"/>
</dbReference>
<dbReference type="Proteomes" id="UP001595796">
    <property type="component" value="Unassembled WGS sequence"/>
</dbReference>
<keyword evidence="2" id="KW-0813">Transport</keyword>
<keyword evidence="3" id="KW-1003">Cell membrane</keyword>
<dbReference type="SMART" id="SM00382">
    <property type="entry name" value="AAA"/>
    <property type="match status" value="1"/>
</dbReference>
<dbReference type="PANTHER" id="PTHR43875:SF14">
    <property type="entry name" value="ABC TRANSPORTER ATP-BINDING PROTEIN"/>
    <property type="match status" value="1"/>
</dbReference>
<organism evidence="8 9">
    <name type="scientific">Flaviflagellibacter deserti</name>
    <dbReference type="NCBI Taxonomy" id="2267266"/>
    <lineage>
        <taxon>Bacteria</taxon>
        <taxon>Pseudomonadati</taxon>
        <taxon>Pseudomonadota</taxon>
        <taxon>Alphaproteobacteria</taxon>
        <taxon>Hyphomicrobiales</taxon>
        <taxon>Flaviflagellibacter</taxon>
    </lineage>
</organism>
<dbReference type="InterPro" id="IPR027417">
    <property type="entry name" value="P-loop_NTPase"/>
</dbReference>
<keyword evidence="9" id="KW-1185">Reference proteome</keyword>
<dbReference type="Gene3D" id="3.40.50.300">
    <property type="entry name" value="P-loop containing nucleotide triphosphate hydrolases"/>
    <property type="match status" value="1"/>
</dbReference>
<keyword evidence="4" id="KW-0547">Nucleotide-binding</keyword>
<proteinExistence type="inferred from homology"/>
<dbReference type="GO" id="GO:0005524">
    <property type="term" value="F:ATP binding"/>
    <property type="evidence" value="ECO:0007669"/>
    <property type="project" value="UniProtKB-KW"/>
</dbReference>